<evidence type="ECO:0000256" key="1">
    <source>
        <dbReference type="SAM" id="MobiDB-lite"/>
    </source>
</evidence>
<organism evidence="2 3">
    <name type="scientific">Diaporthe vaccinii</name>
    <dbReference type="NCBI Taxonomy" id="105482"/>
    <lineage>
        <taxon>Eukaryota</taxon>
        <taxon>Fungi</taxon>
        <taxon>Dikarya</taxon>
        <taxon>Ascomycota</taxon>
        <taxon>Pezizomycotina</taxon>
        <taxon>Sordariomycetes</taxon>
        <taxon>Sordariomycetidae</taxon>
        <taxon>Diaporthales</taxon>
        <taxon>Diaporthaceae</taxon>
        <taxon>Diaporthe</taxon>
        <taxon>Diaporthe eres species complex</taxon>
    </lineage>
</organism>
<feature type="region of interest" description="Disordered" evidence="1">
    <location>
        <begin position="64"/>
        <end position="91"/>
    </location>
</feature>
<dbReference type="Proteomes" id="UP001600888">
    <property type="component" value="Unassembled WGS sequence"/>
</dbReference>
<proteinExistence type="predicted"/>
<keyword evidence="3" id="KW-1185">Reference proteome</keyword>
<gene>
    <name evidence="2" type="ORF">FJTKL_02306</name>
</gene>
<protein>
    <submittedName>
        <fullName evidence="2">Uncharacterized protein</fullName>
    </submittedName>
</protein>
<sequence>MGRIKAGWGSRNTICPICGMDITCSQSLAVLNDYGTLQLRLSTPSQSVVLFFLRQSPRRHWKMSQHLTSAASSGIKHNGPPPPPPPKKEGLRHFVQENVGKVIVQPDGTEPNSRHLGDQRKSHFTSREVTTEHPSEHGETGSLSPSRAGVEGVVLTGVGRAHMNQGVMRVVDEARWNLHSQQDTNHDITIRRCHQENRHDGYDEGK</sequence>
<evidence type="ECO:0000313" key="2">
    <source>
        <dbReference type="EMBL" id="KAL2289294.1"/>
    </source>
</evidence>
<feature type="region of interest" description="Disordered" evidence="1">
    <location>
        <begin position="104"/>
        <end position="148"/>
    </location>
</feature>
<evidence type="ECO:0000313" key="3">
    <source>
        <dbReference type="Proteomes" id="UP001600888"/>
    </source>
</evidence>
<reference evidence="2 3" key="1">
    <citation type="submission" date="2024-03" db="EMBL/GenBank/DDBJ databases">
        <title>A high-quality draft genome sequence of Diaporthe vaccinii, a causative agent of upright dieback and viscid rot disease in cranberry plants.</title>
        <authorList>
            <person name="Sarrasin M."/>
            <person name="Lang B.F."/>
            <person name="Burger G."/>
        </authorList>
    </citation>
    <scope>NUCLEOTIDE SEQUENCE [LARGE SCALE GENOMIC DNA]</scope>
    <source>
        <strain evidence="2 3">IS7</strain>
    </source>
</reference>
<accession>A0ABR4F3M1</accession>
<comment type="caution">
    <text evidence="2">The sequence shown here is derived from an EMBL/GenBank/DDBJ whole genome shotgun (WGS) entry which is preliminary data.</text>
</comment>
<feature type="compositionally biased region" description="Basic and acidic residues" evidence="1">
    <location>
        <begin position="112"/>
        <end position="139"/>
    </location>
</feature>
<dbReference type="EMBL" id="JBAWTH010000013">
    <property type="protein sequence ID" value="KAL2289294.1"/>
    <property type="molecule type" value="Genomic_DNA"/>
</dbReference>
<name>A0ABR4F3M1_9PEZI</name>